<name>A0A9P1BEF2_9DINO</name>
<dbReference type="InterPro" id="IPR000090">
    <property type="entry name" value="Flg_Motor_Flig"/>
</dbReference>
<dbReference type="InterPro" id="IPR005714">
    <property type="entry name" value="ATPase_T3SS_FliI/YscN"/>
</dbReference>
<evidence type="ECO:0000256" key="1">
    <source>
        <dbReference type="ARBA" id="ARBA00004413"/>
    </source>
</evidence>
<keyword evidence="9" id="KW-0375">Hydrogen ion transport</keyword>
<comment type="similarity">
    <text evidence="3">Belongs to the ATPase alpha/beta chains family.</text>
</comment>
<evidence type="ECO:0000259" key="27">
    <source>
        <dbReference type="Pfam" id="PF18269"/>
    </source>
</evidence>
<feature type="compositionally biased region" description="Basic and acidic residues" evidence="19">
    <location>
        <begin position="2039"/>
        <end position="2048"/>
    </location>
</feature>
<feature type="domain" description="T3SS EscN ATPase C-terminal" evidence="27">
    <location>
        <begin position="1375"/>
        <end position="1446"/>
    </location>
</feature>
<feature type="compositionally biased region" description="Polar residues" evidence="19">
    <location>
        <begin position="2265"/>
        <end position="2277"/>
    </location>
</feature>
<dbReference type="CDD" id="cd01136">
    <property type="entry name" value="ATPase_flagellum-secretory_path_III"/>
    <property type="match status" value="1"/>
</dbReference>
<feature type="domain" description="Flagellar M-ring N-terminal" evidence="22">
    <location>
        <begin position="57"/>
        <end position="218"/>
    </location>
</feature>
<dbReference type="Pfam" id="PF01706">
    <property type="entry name" value="FliG_C"/>
    <property type="match status" value="1"/>
</dbReference>
<keyword evidence="18" id="KW-0175">Coiled coil</keyword>
<feature type="coiled-coil region" evidence="18">
    <location>
        <begin position="1532"/>
        <end position="1587"/>
    </location>
</feature>
<keyword evidence="7" id="KW-0145">Chemotaxis</keyword>
<dbReference type="Pfam" id="PF02108">
    <property type="entry name" value="FliH"/>
    <property type="match status" value="1"/>
</dbReference>
<dbReference type="Proteomes" id="UP001152797">
    <property type="component" value="Unassembled WGS sequence"/>
</dbReference>
<dbReference type="SUPFAM" id="SSF48029">
    <property type="entry name" value="FliG"/>
    <property type="match status" value="1"/>
</dbReference>
<evidence type="ECO:0000259" key="21">
    <source>
        <dbReference type="Pfam" id="PF00006"/>
    </source>
</evidence>
<evidence type="ECO:0000256" key="17">
    <source>
        <dbReference type="ARBA" id="ARBA00034006"/>
    </source>
</evidence>
<evidence type="ECO:0000313" key="29">
    <source>
        <dbReference type="EMBL" id="CAL1125328.1"/>
    </source>
</evidence>
<dbReference type="PRINTS" id="PR00954">
    <property type="entry name" value="FLGMOTORFLIG"/>
</dbReference>
<dbReference type="Pfam" id="PF02050">
    <property type="entry name" value="FliJ"/>
    <property type="match status" value="1"/>
</dbReference>
<dbReference type="EMBL" id="CAMXCT010000001">
    <property type="protein sequence ID" value="CAI3971953.1"/>
    <property type="molecule type" value="Genomic_DNA"/>
</dbReference>
<dbReference type="GO" id="GO:0005737">
    <property type="term" value="C:cytoplasm"/>
    <property type="evidence" value="ECO:0007669"/>
    <property type="project" value="UniProtKB-SubCell"/>
</dbReference>
<keyword evidence="10" id="KW-1005">Bacterial flagellum biogenesis</keyword>
<dbReference type="OrthoDB" id="10262141at2759"/>
<evidence type="ECO:0000256" key="6">
    <source>
        <dbReference type="ARBA" id="ARBA00022490"/>
    </source>
</evidence>
<dbReference type="GO" id="GO:0030254">
    <property type="term" value="P:protein secretion by the type III secretion system"/>
    <property type="evidence" value="ECO:0007669"/>
    <property type="project" value="InterPro"/>
</dbReference>
<evidence type="ECO:0000313" key="28">
    <source>
        <dbReference type="EMBL" id="CAI3971953.1"/>
    </source>
</evidence>
<dbReference type="GO" id="GO:0016887">
    <property type="term" value="F:ATP hydrolysis activity"/>
    <property type="evidence" value="ECO:0007669"/>
    <property type="project" value="InterPro"/>
</dbReference>
<dbReference type="InterPro" id="IPR011002">
    <property type="entry name" value="FliG_a-hlx"/>
</dbReference>
<dbReference type="InterPro" id="IPR050053">
    <property type="entry name" value="ATPase_alpha/beta_chains"/>
</dbReference>
<feature type="region of interest" description="Disordered" evidence="19">
    <location>
        <begin position="2265"/>
        <end position="2305"/>
    </location>
</feature>
<dbReference type="SUPFAM" id="SSF52540">
    <property type="entry name" value="P-loop containing nucleoside triphosphate hydrolases"/>
    <property type="match status" value="1"/>
</dbReference>
<comment type="subcellular location">
    <subcellularLocation>
        <location evidence="1">Cell membrane</location>
        <topology evidence="1">Peripheral membrane protein</topology>
        <orientation evidence="1">Cytoplasmic side</orientation>
    </subcellularLocation>
    <subcellularLocation>
        <location evidence="2">Cytoplasm</location>
    </subcellularLocation>
</comment>
<feature type="compositionally biased region" description="Low complexity" evidence="19">
    <location>
        <begin position="1853"/>
        <end position="1867"/>
    </location>
</feature>
<feature type="domain" description="Flagellar assembly protein FliH/Type III secretion system HrpE" evidence="24">
    <location>
        <begin position="919"/>
        <end position="1050"/>
    </location>
</feature>
<dbReference type="Pfam" id="PF03963">
    <property type="entry name" value="FlgD"/>
    <property type="match status" value="1"/>
</dbReference>
<dbReference type="InterPro" id="IPR012823">
    <property type="entry name" value="Flagell_FliJ"/>
</dbReference>
<evidence type="ECO:0000259" key="23">
    <source>
        <dbReference type="Pfam" id="PF01706"/>
    </source>
</evidence>
<dbReference type="InterPro" id="IPR045851">
    <property type="entry name" value="AMP-bd_C_sf"/>
</dbReference>
<feature type="region of interest" description="Disordered" evidence="19">
    <location>
        <begin position="484"/>
        <end position="531"/>
    </location>
</feature>
<feature type="compositionally biased region" description="Basic and acidic residues" evidence="19">
    <location>
        <begin position="1944"/>
        <end position="1954"/>
    </location>
</feature>
<evidence type="ECO:0000259" key="26">
    <source>
        <dbReference type="Pfam" id="PF14841"/>
    </source>
</evidence>
<evidence type="ECO:0000256" key="7">
    <source>
        <dbReference type="ARBA" id="ARBA00022500"/>
    </source>
</evidence>
<evidence type="ECO:0000259" key="25">
    <source>
        <dbReference type="Pfam" id="PF02120"/>
    </source>
</evidence>
<feature type="compositionally biased region" description="Polar residues" evidence="19">
    <location>
        <begin position="2002"/>
        <end position="2018"/>
    </location>
</feature>
<feature type="compositionally biased region" description="Basic and acidic residues" evidence="19">
    <location>
        <begin position="1921"/>
        <end position="1936"/>
    </location>
</feature>
<organism evidence="28">
    <name type="scientific">Cladocopium goreaui</name>
    <dbReference type="NCBI Taxonomy" id="2562237"/>
    <lineage>
        <taxon>Eukaryota</taxon>
        <taxon>Sar</taxon>
        <taxon>Alveolata</taxon>
        <taxon>Dinophyceae</taxon>
        <taxon>Suessiales</taxon>
        <taxon>Symbiodiniaceae</taxon>
        <taxon>Cladocopium</taxon>
    </lineage>
</organism>
<dbReference type="Gene3D" id="3.30.750.140">
    <property type="match status" value="1"/>
</dbReference>
<dbReference type="CDD" id="cd17470">
    <property type="entry name" value="T3SS_Flik_C"/>
    <property type="match status" value="1"/>
</dbReference>
<feature type="domain" description="Flagellar motor switch protein FliG middle" evidence="26">
    <location>
        <begin position="630"/>
        <end position="697"/>
    </location>
</feature>
<feature type="compositionally biased region" description="Polar residues" evidence="19">
    <location>
        <begin position="2071"/>
        <end position="2080"/>
    </location>
</feature>
<proteinExistence type="inferred from homology"/>
<dbReference type="InterPro" id="IPR021136">
    <property type="entry name" value="Flagellar_hook_control-like_C"/>
</dbReference>
<evidence type="ECO:0000256" key="9">
    <source>
        <dbReference type="ARBA" id="ARBA00022781"/>
    </source>
</evidence>
<dbReference type="InterPro" id="IPR006182">
    <property type="entry name" value="FliF_N_dom"/>
</dbReference>
<dbReference type="Gene3D" id="1.10.287.1700">
    <property type="match status" value="1"/>
</dbReference>
<dbReference type="Gene3D" id="1.10.220.30">
    <property type="match status" value="2"/>
</dbReference>
<feature type="transmembrane region" description="Helical" evidence="20">
    <location>
        <begin position="21"/>
        <end position="41"/>
    </location>
</feature>
<dbReference type="Pfam" id="PF02120">
    <property type="entry name" value="Flg_hook"/>
    <property type="match status" value="1"/>
</dbReference>
<reference evidence="29" key="2">
    <citation type="submission" date="2024-04" db="EMBL/GenBank/DDBJ databases">
        <authorList>
            <person name="Chen Y."/>
            <person name="Shah S."/>
            <person name="Dougan E. K."/>
            <person name="Thang M."/>
            <person name="Chan C."/>
        </authorList>
    </citation>
    <scope>NUCLEOTIDE SEQUENCE [LARGE SCALE GENOMIC DNA]</scope>
</reference>
<evidence type="ECO:0000256" key="20">
    <source>
        <dbReference type="SAM" id="Phobius"/>
    </source>
</evidence>
<dbReference type="GO" id="GO:0005886">
    <property type="term" value="C:plasma membrane"/>
    <property type="evidence" value="ECO:0007669"/>
    <property type="project" value="UniProtKB-SubCell"/>
</dbReference>
<keyword evidence="5" id="KW-1003">Cell membrane</keyword>
<dbReference type="CDD" id="cd06503">
    <property type="entry name" value="ATP-synt_Fo_b"/>
    <property type="match status" value="1"/>
</dbReference>
<dbReference type="NCBIfam" id="TIGR01026">
    <property type="entry name" value="fliI_yscN"/>
    <property type="match status" value="1"/>
</dbReference>
<feature type="compositionally biased region" description="Basic and acidic residues" evidence="19">
    <location>
        <begin position="2058"/>
        <end position="2068"/>
    </location>
</feature>
<dbReference type="Gene3D" id="3.30.300.30">
    <property type="match status" value="1"/>
</dbReference>
<evidence type="ECO:0000256" key="16">
    <source>
        <dbReference type="ARBA" id="ARBA00023225"/>
    </source>
</evidence>
<dbReference type="InterPro" id="IPR027417">
    <property type="entry name" value="P-loop_NTPase"/>
</dbReference>
<dbReference type="InterPro" id="IPR023087">
    <property type="entry name" value="Flg_Motor_Flig_C"/>
</dbReference>
<evidence type="ECO:0000256" key="5">
    <source>
        <dbReference type="ARBA" id="ARBA00022475"/>
    </source>
</evidence>
<dbReference type="Gene3D" id="3.40.50.12240">
    <property type="match status" value="1"/>
</dbReference>
<dbReference type="InterPro" id="IPR040627">
    <property type="entry name" value="T3SS_ATPase_C"/>
</dbReference>
<evidence type="ECO:0000259" key="22">
    <source>
        <dbReference type="Pfam" id="PF01514"/>
    </source>
</evidence>
<feature type="compositionally biased region" description="Basic and acidic residues" evidence="19">
    <location>
        <begin position="2160"/>
        <end position="2174"/>
    </location>
</feature>
<reference evidence="28" key="1">
    <citation type="submission" date="2022-10" db="EMBL/GenBank/DDBJ databases">
        <authorList>
            <person name="Chen Y."/>
            <person name="Dougan E. K."/>
            <person name="Chan C."/>
            <person name="Rhodes N."/>
            <person name="Thang M."/>
        </authorList>
    </citation>
    <scope>NUCLEOTIDE SEQUENCE</scope>
</reference>
<dbReference type="Pfam" id="PF14841">
    <property type="entry name" value="FliG_M"/>
    <property type="match status" value="1"/>
</dbReference>
<dbReference type="PROSITE" id="PS00152">
    <property type="entry name" value="ATPASE_ALPHA_BETA"/>
    <property type="match status" value="1"/>
</dbReference>
<keyword evidence="11" id="KW-0067">ATP-binding</keyword>
<feature type="compositionally biased region" description="Low complexity" evidence="19">
    <location>
        <begin position="1976"/>
        <end position="1987"/>
    </location>
</feature>
<keyword evidence="31" id="KW-1185">Reference proteome</keyword>
<dbReference type="Pfam" id="PF00006">
    <property type="entry name" value="ATP-synt_ab"/>
    <property type="match status" value="1"/>
</dbReference>
<keyword evidence="4" id="KW-0813">Transport</keyword>
<feature type="compositionally biased region" description="Polar residues" evidence="19">
    <location>
        <begin position="2145"/>
        <end position="2159"/>
    </location>
</feature>
<dbReference type="PANTHER" id="PTHR15184">
    <property type="entry name" value="ATP SYNTHASE"/>
    <property type="match status" value="1"/>
</dbReference>
<evidence type="ECO:0000259" key="24">
    <source>
        <dbReference type="Pfam" id="PF02108"/>
    </source>
</evidence>
<dbReference type="InterPro" id="IPR053716">
    <property type="entry name" value="Flag_assembly_chemotaxis_eff"/>
</dbReference>
<comment type="catalytic activity">
    <reaction evidence="17">
        <text>ATP + H2O + cellular proteinSide 1 = ADP + phosphate + cellular proteinSide 2.</text>
        <dbReference type="EC" id="7.4.2.8"/>
    </reaction>
</comment>
<dbReference type="InterPro" id="IPR032779">
    <property type="entry name" value="FliG_M"/>
</dbReference>
<feature type="compositionally biased region" description="Basic and acidic residues" evidence="19">
    <location>
        <begin position="1794"/>
        <end position="1809"/>
    </location>
</feature>
<keyword evidence="20" id="KW-1133">Transmembrane helix</keyword>
<feature type="compositionally biased region" description="Basic and acidic residues" evidence="19">
    <location>
        <begin position="2117"/>
        <end position="2137"/>
    </location>
</feature>
<evidence type="ECO:0000256" key="3">
    <source>
        <dbReference type="ARBA" id="ARBA00008936"/>
    </source>
</evidence>
<evidence type="ECO:0000313" key="31">
    <source>
        <dbReference type="Proteomes" id="UP001152797"/>
    </source>
</evidence>
<evidence type="ECO:0000256" key="8">
    <source>
        <dbReference type="ARBA" id="ARBA00022741"/>
    </source>
</evidence>
<dbReference type="InterPro" id="IPR005648">
    <property type="entry name" value="FlgD"/>
</dbReference>
<feature type="compositionally biased region" description="Low complexity" evidence="19">
    <location>
        <begin position="308"/>
        <end position="325"/>
    </location>
</feature>
<evidence type="ECO:0000313" key="30">
    <source>
        <dbReference type="EMBL" id="CAL4759265.1"/>
    </source>
</evidence>
<evidence type="ECO:0000256" key="4">
    <source>
        <dbReference type="ARBA" id="ARBA00022448"/>
    </source>
</evidence>
<evidence type="ECO:0000256" key="15">
    <source>
        <dbReference type="ARBA" id="ARBA00023136"/>
    </source>
</evidence>
<dbReference type="GO" id="GO:0006935">
    <property type="term" value="P:chemotaxis"/>
    <property type="evidence" value="ECO:0007669"/>
    <property type="project" value="UniProtKB-KW"/>
</dbReference>
<evidence type="ECO:0000256" key="12">
    <source>
        <dbReference type="ARBA" id="ARBA00022927"/>
    </source>
</evidence>
<keyword evidence="12" id="KW-0653">Protein transport</keyword>
<dbReference type="GO" id="GO:0003774">
    <property type="term" value="F:cytoskeletal motor activity"/>
    <property type="evidence" value="ECO:0007669"/>
    <property type="project" value="InterPro"/>
</dbReference>
<dbReference type="GO" id="GO:0005524">
    <property type="term" value="F:ATP binding"/>
    <property type="evidence" value="ECO:0007669"/>
    <property type="project" value="UniProtKB-KW"/>
</dbReference>
<feature type="compositionally biased region" description="Low complexity" evidence="19">
    <location>
        <begin position="1810"/>
        <end position="1825"/>
    </location>
</feature>
<accession>A0A9P1BEF2</accession>
<dbReference type="Pfam" id="PF18269">
    <property type="entry name" value="T3SS_ATPase_C"/>
    <property type="match status" value="1"/>
</dbReference>
<gene>
    <name evidence="28" type="ORF">C1SCF055_LOCUS543</name>
</gene>
<keyword evidence="13" id="KW-1278">Translocase</keyword>
<evidence type="ECO:0000256" key="10">
    <source>
        <dbReference type="ARBA" id="ARBA00022795"/>
    </source>
</evidence>
<keyword evidence="6" id="KW-0963">Cytoplasm</keyword>
<evidence type="ECO:0000256" key="11">
    <source>
        <dbReference type="ARBA" id="ARBA00022840"/>
    </source>
</evidence>
<sequence>MDFLNTAFAQISEFFKSMTPAARLTAALLLAVVVISLAYLVNTQVSGPDAFLLNGQNFSPNEMQRIESAFGTAGLSGYEIVGTQIRIPRGQQDLYMAALASGDALPRNFGDYLDQIVTNSSPLISKSQQKQREHVAKQRELSNLISHFDGILNAAVLYDTKMDGPFNRNAHTTASVQIEAINSSVLDEQKVRAIRNLVSHAVAGLDPKDVAITDTLGRNWSAMSSDGTGAASEDPYLARMREYQHIFEDKIQKALTFIPSLTVKTNVVLDREVHSSTAKVNYDKNAVAIRTVNDSSTSVTTGPGPAGRPGLAAQGANQGASIAAVAPPPAPTSEEEASSEEVLQAIPHEETNSVKHGMTPTHVSVAVGIPTSYILEVWQQQNPTAEGEEPGQPEPADLARIEAEVFESIENTVLALIPIDESVTDPSTLVNVTTFQHIPGPPIEVAGMATAATGWLTQNWSTLGMIGLGLFSLLMLRSMLRSTAGPAEPRSLPNAPRPSDDTEGEAENPKNEKRLRNLRTSGPSLREELSEMVQEDPAVAAKIIENWISSVRDAVIALGEPDPAEQQAVIQEFIQNNAPPKTNQLDGVELDIGLSEKLGMPAAKTTTEPTAASSLDDVEPFRFLHQAQSSRLAPYLTKEHPQTIALILAHVPPARAADMLASLPKDLQADVVRRLVDQREVNPEIVREVERGLMERLGTDALDHHHRASGINGVLEIIRSSQPGQGQAILNNLARHGIDLGNQTRPQRFTFDDLHQLDRDSLSAVVNAADLKLLSLALLDRPQSFVERVTSYLPPNAAHELRMSQRSPGPVRLSDVEAAQQQLVELASRLTVEGRARWPEEHLLVASEHEGVAGHVAFNFDDMSKQAEGYLEQIRLKAARLVTAAQEEAAAVRQKAEAEGRAAGQAEVERMTNEQVATQLKTAIPAVQAAVAEINKARDASLLEWEKRAVHLACAIAGRIVRREISQTPEITLTLVREALSMAVGSPQLRLRMNPGDLKALEGHLEPLKQELNRAGEAEIVADPEVTPGGCRIDTGFGTIDQQVEAQLQRFPAPMGAVAAIERAGHEPLMAEVVGFQEQLTVLSPMGNLSGVRRGDRVRMVRTTPWIRVGPQLLGRVINAHGRCIDGRPQPVMADRTSIYREAPEAISRPPITGTISTGVRAIDGMLTCGLGQRMGIFAGPGVGKSTTLGMMARYTSADVKVIALIGERGREVNEFLLNDLGPEGLAKSVVIVATSDEPAVMRVRAAAVATAVAEYFRDQKKDVLLLMDSLTRLALAQREIGLAAGEPPTTRGFPPSVFSLLPRLLERTGRVAHGSITAFYSVLVEADDATEPISDAVRGLLDGHTWLSRKIAERGHYPAIDVLESISRLMSHIVGPDHLAAARNLRQLMGAYRDHEDLISIGAYRRGSNPLVDQAIEMQDTIQLYLQQSVAEASSVDVARDQLMQLIRVSEQRRANQMSKFTFQFETLQRLREAARDERRAHLAEALRADEILLDRMKEVTTEVDEFSAQYALPKEGAIHVDRIMEAQRYELLLRAELQSLQAQRVQVEAEINVRREALTEADRHVRVLEKLCERQEQQHRLEQQRLEQRALDEVASQQWWREGVDLAAMQQEAVETQITLNPSQPSIEEIIEARALGLRQIEMKEVAVTAALQQVDDGFRNLEDDKQQFELVRADFQEELDTMYDDALVTGREEARLLLENLKPKQAKEQILQMLENGEIDQVVTLLTAMPISKRGKIAREFKAQDEVVKLAQILERVREGAPDADIVDEVRADEQPNNPVEQPQAAASKEQPAKPEATDEATHESEPPQAEATNTEATQETETSAEEPEAEAKENPTPVAEQKDKKETTTEPGEAETVVVAATTVEEKPAQPAETNAEQKQPQATATEKVTEGSKQALPKAGTQTGEDEAEPNTKQSVAEKSETKADGEKQSKADQVVAKLAEKPDKDATKPVKAATTEQPTAKQPTAEVVDQQSSPTQSTEQQAKVTTDETTPEKKSATTVTTKEQGTEATQVKQQTSPQPQSTNPVAGQAAVAEEGKSSKQTEAEATDTDESKDDRKEVEAKKSNPLLSKPSQKVSAEIAPQPTGDAASQPAASAAAAQATEAPIDAVEATTEDKADQSTKRVEVVSDDKSSAKPAPRTSEITTDSAPRNTADSVETKQAARTESGKQHVEVDRARFVQRVARAFNTVGENGGTLRLRLSPPELGSLRIEIEVRGSTMTARIEAETSAARSVLLDSLPALRDRLADQNIKVDRFDVELANQSTDDGSRQPTGQRDRQGEQSQYGSSSSTNGTSPTERDFTDALGGLDLGDFFDLMIKELQNQDPLNPQDSDKMLQQFAQLREIGATDKLNESLDSMLLGQQLTNASTLVGKDIIGLSDDAKDVEGTVDRVTIEEGVAKLHIGEQKISIKNIREIHANSAGDSE</sequence>
<feature type="region of interest" description="Disordered" evidence="19">
    <location>
        <begin position="295"/>
        <end position="341"/>
    </location>
</feature>
<protein>
    <submittedName>
        <fullName evidence="30">Flagellum-specific ATP synthase</fullName>
    </submittedName>
</protein>
<feature type="compositionally biased region" description="Low complexity" evidence="19">
    <location>
        <begin position="2091"/>
        <end position="2112"/>
    </location>
</feature>
<dbReference type="InterPro" id="IPR038610">
    <property type="entry name" value="FliK-like_C_sf"/>
</dbReference>
<dbReference type="EMBL" id="CAMXCT020000001">
    <property type="protein sequence ID" value="CAL1125328.1"/>
    <property type="molecule type" value="Genomic_DNA"/>
</dbReference>
<feature type="domain" description="Flagellar motor switch protein FliG C-terminal" evidence="23">
    <location>
        <begin position="733"/>
        <end position="835"/>
    </location>
</feature>
<feature type="domain" description="Flagellar hook-length control protein-like C-terminal" evidence="25">
    <location>
        <begin position="2192"/>
        <end position="2268"/>
    </location>
</feature>
<keyword evidence="14" id="KW-0406">Ion transport</keyword>
<feature type="compositionally biased region" description="Low complexity" evidence="19">
    <location>
        <begin position="2284"/>
        <end position="2299"/>
    </location>
</feature>
<keyword evidence="20" id="KW-0812">Transmembrane</keyword>
<dbReference type="GO" id="GO:0046933">
    <property type="term" value="F:proton-transporting ATP synthase activity, rotational mechanism"/>
    <property type="evidence" value="ECO:0007669"/>
    <property type="project" value="TreeGrafter"/>
</dbReference>
<feature type="domain" description="ATPase F1/V1/A1 complex alpha/beta subunit nucleotide-binding" evidence="21">
    <location>
        <begin position="1159"/>
        <end position="1368"/>
    </location>
</feature>
<evidence type="ECO:0000256" key="18">
    <source>
        <dbReference type="SAM" id="Coils"/>
    </source>
</evidence>
<evidence type="ECO:0000256" key="13">
    <source>
        <dbReference type="ARBA" id="ARBA00022967"/>
    </source>
</evidence>
<feature type="region of interest" description="Disordered" evidence="19">
    <location>
        <begin position="1775"/>
        <end position="2174"/>
    </location>
</feature>
<dbReference type="NCBIfam" id="TIGR02473">
    <property type="entry name" value="flagell_FliJ"/>
    <property type="match status" value="1"/>
</dbReference>
<keyword evidence="16" id="KW-1006">Bacterial flagellum protein export</keyword>
<feature type="compositionally biased region" description="Polar residues" evidence="19">
    <location>
        <begin position="1876"/>
        <end position="1891"/>
    </location>
</feature>
<dbReference type="GO" id="GO:0008564">
    <property type="term" value="F:protein-exporting ATPase activity"/>
    <property type="evidence" value="ECO:0007669"/>
    <property type="project" value="UniProtKB-EC"/>
</dbReference>
<dbReference type="Pfam" id="PF01514">
    <property type="entry name" value="YscJ_FliF"/>
    <property type="match status" value="1"/>
</dbReference>
<dbReference type="PANTHER" id="PTHR15184:SF9">
    <property type="entry name" value="SPI-1 TYPE 3 SECRETION SYSTEM ATPASE"/>
    <property type="match status" value="1"/>
</dbReference>
<keyword evidence="8" id="KW-0547">Nucleotide-binding</keyword>
<dbReference type="EMBL" id="CAMXCT030000001">
    <property type="protein sequence ID" value="CAL4759265.1"/>
    <property type="molecule type" value="Genomic_DNA"/>
</dbReference>
<evidence type="ECO:0000256" key="2">
    <source>
        <dbReference type="ARBA" id="ARBA00004496"/>
    </source>
</evidence>
<feature type="compositionally biased region" description="Low complexity" evidence="19">
    <location>
        <begin position="2019"/>
        <end position="2028"/>
    </location>
</feature>
<dbReference type="InterPro" id="IPR018035">
    <property type="entry name" value="Flagellar_FliH/T3SS_HrpE"/>
</dbReference>
<dbReference type="InterPro" id="IPR000194">
    <property type="entry name" value="ATPase_F1/V1/A1_a/bsu_nucl-bd"/>
</dbReference>
<evidence type="ECO:0000256" key="19">
    <source>
        <dbReference type="SAM" id="MobiDB-lite"/>
    </source>
</evidence>
<dbReference type="FunFam" id="3.40.50.12240:FF:000002">
    <property type="entry name" value="Flagellum-specific ATP synthase FliI"/>
    <property type="match status" value="1"/>
</dbReference>
<evidence type="ECO:0000256" key="14">
    <source>
        <dbReference type="ARBA" id="ARBA00023065"/>
    </source>
</evidence>
<keyword evidence="15 20" id="KW-0472">Membrane</keyword>
<comment type="caution">
    <text evidence="28">The sequence shown here is derived from an EMBL/GenBank/DDBJ whole genome shotgun (WGS) entry which is preliminary data.</text>
</comment>
<dbReference type="InterPro" id="IPR020003">
    <property type="entry name" value="ATPase_a/bsu_AS"/>
</dbReference>